<comment type="caution">
    <text evidence="1">The sequence shown here is derived from an EMBL/GenBank/DDBJ whole genome shotgun (WGS) entry which is preliminary data.</text>
</comment>
<organism evidence="1 2">
    <name type="scientific">Kribbella alba</name>
    <dbReference type="NCBI Taxonomy" id="190197"/>
    <lineage>
        <taxon>Bacteria</taxon>
        <taxon>Bacillati</taxon>
        <taxon>Actinomycetota</taxon>
        <taxon>Actinomycetes</taxon>
        <taxon>Propionibacteriales</taxon>
        <taxon>Kribbellaceae</taxon>
        <taxon>Kribbella</taxon>
    </lineage>
</organism>
<keyword evidence="2" id="KW-1185">Reference proteome</keyword>
<sequence length="68" mass="7541">MDADFFTRPRRPSPEHLRELQADLLVVVTGRSKSHNPNHLTATIQTLAPRATTATSCTAQSFRLGHTD</sequence>
<protein>
    <submittedName>
        <fullName evidence="1">Uncharacterized protein</fullName>
    </submittedName>
</protein>
<name>A0ABN2FNB0_9ACTN</name>
<accession>A0ABN2FNB0</accession>
<evidence type="ECO:0000313" key="2">
    <source>
        <dbReference type="Proteomes" id="UP001501319"/>
    </source>
</evidence>
<dbReference type="Proteomes" id="UP001501319">
    <property type="component" value="Unassembled WGS sequence"/>
</dbReference>
<reference evidence="1 2" key="1">
    <citation type="journal article" date="2019" name="Int. J. Syst. Evol. Microbiol.">
        <title>The Global Catalogue of Microorganisms (GCM) 10K type strain sequencing project: providing services to taxonomists for standard genome sequencing and annotation.</title>
        <authorList>
            <consortium name="The Broad Institute Genomics Platform"/>
            <consortium name="The Broad Institute Genome Sequencing Center for Infectious Disease"/>
            <person name="Wu L."/>
            <person name="Ma J."/>
        </authorList>
    </citation>
    <scope>NUCLEOTIDE SEQUENCE [LARGE SCALE GENOMIC DNA]</scope>
    <source>
        <strain evidence="1 2">JCM 14306</strain>
    </source>
</reference>
<dbReference type="RefSeq" id="WP_344114972.1">
    <property type="nucleotide sequence ID" value="NZ_BAAANE010000009.1"/>
</dbReference>
<evidence type="ECO:0000313" key="1">
    <source>
        <dbReference type="EMBL" id="GAA1654789.1"/>
    </source>
</evidence>
<proteinExistence type="predicted"/>
<gene>
    <name evidence="1" type="ORF">GCM10009744_54010</name>
</gene>
<dbReference type="EMBL" id="BAAANE010000009">
    <property type="protein sequence ID" value="GAA1654789.1"/>
    <property type="molecule type" value="Genomic_DNA"/>
</dbReference>